<dbReference type="SMART" id="SM00671">
    <property type="entry name" value="SEL1"/>
    <property type="match status" value="2"/>
</dbReference>
<dbReference type="Pfam" id="PF08238">
    <property type="entry name" value="Sel1"/>
    <property type="match status" value="3"/>
</dbReference>
<accession>A0A2N7TM28</accession>
<dbReference type="PANTHER" id="PTHR11102:SF160">
    <property type="entry name" value="ERAD-ASSOCIATED E3 UBIQUITIN-PROTEIN LIGASE COMPONENT HRD3"/>
    <property type="match status" value="1"/>
</dbReference>
<reference evidence="2 3" key="1">
    <citation type="submission" date="2018-01" db="EMBL/GenBank/DDBJ databases">
        <title>Halomonas endophytica sp. nov., isolated from storage liquid in the stems of Populus euphratica.</title>
        <authorList>
            <person name="Chen C."/>
        </authorList>
    </citation>
    <scope>NUCLEOTIDE SEQUENCE [LARGE SCALE GENOMIC DNA]</scope>
    <source>
        <strain evidence="2 3">DSM 26881</strain>
    </source>
</reference>
<dbReference type="InterPro" id="IPR006597">
    <property type="entry name" value="Sel1-like"/>
</dbReference>
<keyword evidence="3" id="KW-1185">Reference proteome</keyword>
<evidence type="ECO:0000313" key="2">
    <source>
        <dbReference type="EMBL" id="PMR69239.1"/>
    </source>
</evidence>
<feature type="signal peptide" evidence="1">
    <location>
        <begin position="1"/>
        <end position="22"/>
    </location>
</feature>
<evidence type="ECO:0000313" key="3">
    <source>
        <dbReference type="Proteomes" id="UP000235346"/>
    </source>
</evidence>
<dbReference type="InterPro" id="IPR011990">
    <property type="entry name" value="TPR-like_helical_dom_sf"/>
</dbReference>
<feature type="chain" id="PRO_5014743794" evidence="1">
    <location>
        <begin position="23"/>
        <end position="325"/>
    </location>
</feature>
<name>A0A2N7TM28_9GAMM</name>
<dbReference type="Gene3D" id="1.25.40.10">
    <property type="entry name" value="Tetratricopeptide repeat domain"/>
    <property type="match status" value="2"/>
</dbReference>
<dbReference type="RefSeq" id="WP_102628064.1">
    <property type="nucleotide sequence ID" value="NZ_PDOH01000054.1"/>
</dbReference>
<dbReference type="EMBL" id="PNRE01000051">
    <property type="protein sequence ID" value="PMR69239.1"/>
    <property type="molecule type" value="Genomic_DNA"/>
</dbReference>
<sequence>MIIGYKALVLAALLLSPISGWALDAETQAAKDEGLRLYNAHLRSQAPPYLEPAAEAGDAEAMYYLGEIHRLRHMGMTREALAWYRRAAEHGEPYAMLRLHQGGACRLGDVCPDKGDDWRQAALKATLPLAEAGDSDAMGVLFDVYNSLGQPEETVSWLERASEAGHAESQYRMGHLIHDGYGDYPDEAERREEAEGWYRRAAEGGYPPAMNHLSALLSQRERHEEAWEWMVEASEEGVLDARLSIGWCYLEPNTEERCQVEQDVVKGWAILFAMVEETSNDAAEWLLKTRGELLTAEQREEAEALAEEWLAKEPPLSQFPPRFGF</sequence>
<proteinExistence type="predicted"/>
<keyword evidence="1" id="KW-0732">Signal</keyword>
<protein>
    <submittedName>
        <fullName evidence="2">Sel1 repeat family protein</fullName>
    </submittedName>
</protein>
<dbReference type="Proteomes" id="UP000235346">
    <property type="component" value="Unassembled WGS sequence"/>
</dbReference>
<gene>
    <name evidence="2" type="ORF">C1H66_11705</name>
</gene>
<organism evidence="2 3">
    <name type="scientific">Halomonas heilongjiangensis</name>
    <dbReference type="NCBI Taxonomy" id="1387883"/>
    <lineage>
        <taxon>Bacteria</taxon>
        <taxon>Pseudomonadati</taxon>
        <taxon>Pseudomonadota</taxon>
        <taxon>Gammaproteobacteria</taxon>
        <taxon>Oceanospirillales</taxon>
        <taxon>Halomonadaceae</taxon>
        <taxon>Halomonas</taxon>
    </lineage>
</organism>
<dbReference type="SUPFAM" id="SSF81901">
    <property type="entry name" value="HCP-like"/>
    <property type="match status" value="2"/>
</dbReference>
<dbReference type="OrthoDB" id="6171716at2"/>
<dbReference type="AlphaFoldDB" id="A0A2N7TM28"/>
<dbReference type="PANTHER" id="PTHR11102">
    <property type="entry name" value="SEL-1-LIKE PROTEIN"/>
    <property type="match status" value="1"/>
</dbReference>
<comment type="caution">
    <text evidence="2">The sequence shown here is derived from an EMBL/GenBank/DDBJ whole genome shotgun (WGS) entry which is preliminary data.</text>
</comment>
<dbReference type="InterPro" id="IPR050767">
    <property type="entry name" value="Sel1_AlgK"/>
</dbReference>
<evidence type="ECO:0000256" key="1">
    <source>
        <dbReference type="SAM" id="SignalP"/>
    </source>
</evidence>